<name>A0A8J2P9I3_9HEXA</name>
<feature type="compositionally biased region" description="Acidic residues" evidence="1">
    <location>
        <begin position="9"/>
        <end position="31"/>
    </location>
</feature>
<dbReference type="AlphaFoldDB" id="A0A8J2P9I3"/>
<sequence>MKEETYQGSDDEEIDNDLFDGMDSSDDLVWE</sequence>
<accession>A0A8J2P9I3</accession>
<feature type="non-terminal residue" evidence="2">
    <location>
        <position position="31"/>
    </location>
</feature>
<proteinExistence type="predicted"/>
<keyword evidence="3" id="KW-1185">Reference proteome</keyword>
<dbReference type="Proteomes" id="UP000708208">
    <property type="component" value="Unassembled WGS sequence"/>
</dbReference>
<protein>
    <submittedName>
        <fullName evidence="2">Uncharacterized protein</fullName>
    </submittedName>
</protein>
<evidence type="ECO:0000313" key="2">
    <source>
        <dbReference type="EMBL" id="CAG7786147.1"/>
    </source>
</evidence>
<dbReference type="EMBL" id="CAJVCH010311441">
    <property type="protein sequence ID" value="CAG7786147.1"/>
    <property type="molecule type" value="Genomic_DNA"/>
</dbReference>
<evidence type="ECO:0000256" key="1">
    <source>
        <dbReference type="SAM" id="MobiDB-lite"/>
    </source>
</evidence>
<evidence type="ECO:0000313" key="3">
    <source>
        <dbReference type="Proteomes" id="UP000708208"/>
    </source>
</evidence>
<gene>
    <name evidence="2" type="ORF">AFUS01_LOCUS24729</name>
</gene>
<organism evidence="2 3">
    <name type="scientific">Allacma fusca</name>
    <dbReference type="NCBI Taxonomy" id="39272"/>
    <lineage>
        <taxon>Eukaryota</taxon>
        <taxon>Metazoa</taxon>
        <taxon>Ecdysozoa</taxon>
        <taxon>Arthropoda</taxon>
        <taxon>Hexapoda</taxon>
        <taxon>Collembola</taxon>
        <taxon>Symphypleona</taxon>
        <taxon>Sminthuridae</taxon>
        <taxon>Allacma</taxon>
    </lineage>
</organism>
<comment type="caution">
    <text evidence="2">The sequence shown here is derived from an EMBL/GenBank/DDBJ whole genome shotgun (WGS) entry which is preliminary data.</text>
</comment>
<reference evidence="2" key="1">
    <citation type="submission" date="2021-06" db="EMBL/GenBank/DDBJ databases">
        <authorList>
            <person name="Hodson N. C."/>
            <person name="Mongue J. A."/>
            <person name="Jaron S. K."/>
        </authorList>
    </citation>
    <scope>NUCLEOTIDE SEQUENCE</scope>
</reference>
<feature type="region of interest" description="Disordered" evidence="1">
    <location>
        <begin position="1"/>
        <end position="31"/>
    </location>
</feature>